<dbReference type="Gramene" id="PGSC0003DMT400092225">
    <property type="protein sequence ID" value="PGSC0003DMT400092225"/>
    <property type="gene ID" value="PGSC0003DMG400041796"/>
</dbReference>
<protein>
    <recommendedName>
        <fullName evidence="2">Putative plant transposon protein domain-containing protein</fullName>
    </recommendedName>
</protein>
<feature type="region of interest" description="Disordered" evidence="1">
    <location>
        <begin position="218"/>
        <end position="246"/>
    </location>
</feature>
<dbReference type="EnsemblPlants" id="PGSC0003DMT400092225">
    <property type="protein sequence ID" value="PGSC0003DMT400092225"/>
    <property type="gene ID" value="PGSC0003DMG400041796"/>
</dbReference>
<dbReference type="InParanoid" id="M1DPC7"/>
<evidence type="ECO:0000313" key="3">
    <source>
        <dbReference type="EnsemblPlants" id="PGSC0003DMT400092225"/>
    </source>
</evidence>
<name>M1DPC7_SOLTU</name>
<sequence>MRNNFPHFSLTQFSLKPLDHFTSGRRKQDARSSWVREFYTILPIVRWDDSHPIIRIKGFDIPLKSTAINEALEVPEVSSTDYKAKLREMDLEWLRDTLVEPARRDKVYWATAEGITSTDWLPDAKRWLHLVTRRIHPSGNCTDVTFSRALVVACAIQGIELNVGAQIISKWKMFYRGNKKVFFLPGLITTALCKRLGVPLFDADEVLPMDPPFHPLLVKTSSTSRSKMRRTGRTSRSKAAADSDDEARVEEDLAAVRERLGSAYADFTPAPPSTALEVEMLRRQLYQERRKGLERHCLLVQLWKTVRTIFTCVAHGQELPRVEKGDFQHFTFLDEAVTILVPPEDLDSDIDTTQSECS</sequence>
<proteinExistence type="predicted"/>
<reference evidence="3" key="2">
    <citation type="submission" date="2015-06" db="UniProtKB">
        <authorList>
            <consortium name="EnsemblPlants"/>
        </authorList>
    </citation>
    <scope>IDENTIFICATION</scope>
    <source>
        <strain evidence="3">DM1-3 516 R44</strain>
    </source>
</reference>
<dbReference type="eggNOG" id="ENOG502R82Y">
    <property type="taxonomic scope" value="Eukaryota"/>
</dbReference>
<accession>M1DPC7</accession>
<dbReference type="AlphaFoldDB" id="M1DPC7"/>
<dbReference type="Proteomes" id="UP000011115">
    <property type="component" value="Unassembled WGS sequence"/>
</dbReference>
<dbReference type="PaxDb" id="4113-PGSC0003DMT400092225"/>
<evidence type="ECO:0000256" key="1">
    <source>
        <dbReference type="SAM" id="MobiDB-lite"/>
    </source>
</evidence>
<feature type="compositionally biased region" description="Basic residues" evidence="1">
    <location>
        <begin position="226"/>
        <end position="236"/>
    </location>
</feature>
<feature type="domain" description="Putative plant transposon protein" evidence="2">
    <location>
        <begin position="21"/>
        <end position="199"/>
    </location>
</feature>
<dbReference type="Pfam" id="PF20167">
    <property type="entry name" value="Transposase_32"/>
    <property type="match status" value="1"/>
</dbReference>
<evidence type="ECO:0000259" key="2">
    <source>
        <dbReference type="Pfam" id="PF20167"/>
    </source>
</evidence>
<reference evidence="4" key="1">
    <citation type="journal article" date="2011" name="Nature">
        <title>Genome sequence and analysis of the tuber crop potato.</title>
        <authorList>
            <consortium name="The Potato Genome Sequencing Consortium"/>
        </authorList>
    </citation>
    <scope>NUCLEOTIDE SEQUENCE [LARGE SCALE GENOMIC DNA]</scope>
    <source>
        <strain evidence="4">cv. DM1-3 516 R44</strain>
    </source>
</reference>
<keyword evidence="4" id="KW-1185">Reference proteome</keyword>
<organism evidence="3 4">
    <name type="scientific">Solanum tuberosum</name>
    <name type="common">Potato</name>
    <dbReference type="NCBI Taxonomy" id="4113"/>
    <lineage>
        <taxon>Eukaryota</taxon>
        <taxon>Viridiplantae</taxon>
        <taxon>Streptophyta</taxon>
        <taxon>Embryophyta</taxon>
        <taxon>Tracheophyta</taxon>
        <taxon>Spermatophyta</taxon>
        <taxon>Magnoliopsida</taxon>
        <taxon>eudicotyledons</taxon>
        <taxon>Gunneridae</taxon>
        <taxon>Pentapetalae</taxon>
        <taxon>asterids</taxon>
        <taxon>lamiids</taxon>
        <taxon>Solanales</taxon>
        <taxon>Solanaceae</taxon>
        <taxon>Solanoideae</taxon>
        <taxon>Solaneae</taxon>
        <taxon>Solanum</taxon>
    </lineage>
</organism>
<dbReference type="InterPro" id="IPR046796">
    <property type="entry name" value="Transposase_32_dom"/>
</dbReference>
<evidence type="ECO:0000313" key="4">
    <source>
        <dbReference type="Proteomes" id="UP000011115"/>
    </source>
</evidence>
<dbReference type="HOGENOM" id="CLU_055921_0_0_1"/>